<evidence type="ECO:0000313" key="16">
    <source>
        <dbReference type="Proteomes" id="UP001459277"/>
    </source>
</evidence>
<evidence type="ECO:0000313" key="15">
    <source>
        <dbReference type="EMBL" id="KAK9987993.1"/>
    </source>
</evidence>
<dbReference type="InterPro" id="IPR029052">
    <property type="entry name" value="Metallo-depent_PP-like"/>
</dbReference>
<dbReference type="InterPro" id="IPR004843">
    <property type="entry name" value="Calcineurin-like_PHP"/>
</dbReference>
<gene>
    <name evidence="15" type="ORF">SO802_028232</name>
</gene>
<evidence type="ECO:0000256" key="2">
    <source>
        <dbReference type="ARBA" id="ARBA00001947"/>
    </source>
</evidence>
<comment type="caution">
    <text evidence="15">The sequence shown here is derived from an EMBL/GenBank/DDBJ whole genome shotgun (WGS) entry which is preliminary data.</text>
</comment>
<dbReference type="InterPro" id="IPR008963">
    <property type="entry name" value="Purple_acid_Pase-like_N"/>
</dbReference>
<evidence type="ECO:0000256" key="3">
    <source>
        <dbReference type="ARBA" id="ARBA00001962"/>
    </source>
</evidence>
<dbReference type="SUPFAM" id="SSF49363">
    <property type="entry name" value="Purple acid phosphatase, N-terminal domain"/>
    <property type="match status" value="1"/>
</dbReference>
<dbReference type="Gene3D" id="2.60.40.380">
    <property type="entry name" value="Purple acid phosphatase-like, N-terminal"/>
    <property type="match status" value="1"/>
</dbReference>
<dbReference type="InterPro" id="IPR041792">
    <property type="entry name" value="MPP_PAP"/>
</dbReference>
<dbReference type="InterPro" id="IPR015914">
    <property type="entry name" value="PAPs_N"/>
</dbReference>
<dbReference type="InterPro" id="IPR025733">
    <property type="entry name" value="PAPs_C"/>
</dbReference>
<keyword evidence="8" id="KW-0862">Zinc</keyword>
<dbReference type="FunFam" id="3.60.21.10:FF:000034">
    <property type="entry name" value="Fe(3+)-Zn(2+) purple acid phosphatase"/>
    <property type="match status" value="1"/>
</dbReference>
<dbReference type="SUPFAM" id="SSF56300">
    <property type="entry name" value="Metallo-dependent phosphatases"/>
    <property type="match status" value="2"/>
</dbReference>
<sequence length="599" mass="67997">MMGVLGSSSSSSSLAITFVLGLILNAVVCYGGTSSNYSRTAFPTYNNTDMPVDSEAFYVPPGINSPQQVHITQGDHVGTAVIVSWITPTAPGSNIVLYWSTHENGTKIQLAEATIGAYRYYNYTSGFIHHANISNLQFNTKYYYQLGEGQYARTFWFVTPPAPGPDVPYTFGLIGDLGQTYNSNSTLAHYQLDPLNGQALLYLGDLSYADNYPFHDNVRWDTWGRFIERSAAYQPWIWTVGNHEVDWAPELGEPVPFVPYIHRYHTPYEAAGSTAPFWYSIKRGPAYIIVMAAYSAFGYSTPQYSWFNQEVLKVNRTETPWLIVLMHPPWYNSYHSHYMEGETMRGVYETTFVQNKVDIVFAGHVHAYERSIRVSNILYNITNGLCTPIKDLSAPVYFTIGDGGNEEGLSNAMNFPQPNYSAFREASFGHGILDIKSRTHAYFAWHRNEDGDDFNTKYYYQLGEGQYARTFWFVTPPAPGPDVPYTFGLIGYSTPDQYSWFNQEVLKVNSTETPWLIVLMHPPWYNSYRSSYMEVETMRGVYETTFVQNKVDIVFAAQCISHNQITQLFVKQVSVMAFWISKTEPMLILLGTGMKMGMM</sequence>
<evidence type="ECO:0000259" key="14">
    <source>
        <dbReference type="Pfam" id="PF16656"/>
    </source>
</evidence>
<dbReference type="Proteomes" id="UP001459277">
    <property type="component" value="Unassembled WGS sequence"/>
</dbReference>
<keyword evidence="6 11" id="KW-0732">Signal</keyword>
<keyword evidence="10" id="KW-0325">Glycoprotein</keyword>
<evidence type="ECO:0000259" key="13">
    <source>
        <dbReference type="Pfam" id="PF14008"/>
    </source>
</evidence>
<accession>A0AAW2BRL9</accession>
<evidence type="ECO:0000259" key="12">
    <source>
        <dbReference type="Pfam" id="PF00149"/>
    </source>
</evidence>
<evidence type="ECO:0000256" key="11">
    <source>
        <dbReference type="RuleBase" id="RU361203"/>
    </source>
</evidence>
<feature type="domain" description="Purple acid phosphatase N-terminal" evidence="14">
    <location>
        <begin position="66"/>
        <end position="159"/>
    </location>
</feature>
<dbReference type="CDD" id="cd00063">
    <property type="entry name" value="FN3"/>
    <property type="match status" value="1"/>
</dbReference>
<reference evidence="15 16" key="1">
    <citation type="submission" date="2024-01" db="EMBL/GenBank/DDBJ databases">
        <title>A telomere-to-telomere, gap-free genome of sweet tea (Lithocarpus litseifolius).</title>
        <authorList>
            <person name="Zhou J."/>
        </authorList>
    </citation>
    <scope>NUCLEOTIDE SEQUENCE [LARGE SCALE GENOMIC DNA]</scope>
    <source>
        <strain evidence="15">Zhou-2022a</strain>
        <tissue evidence="15">Leaf</tissue>
    </source>
</reference>
<evidence type="ECO:0000256" key="5">
    <source>
        <dbReference type="ARBA" id="ARBA00022723"/>
    </source>
</evidence>
<dbReference type="Pfam" id="PF14008">
    <property type="entry name" value="Metallophos_C"/>
    <property type="match status" value="1"/>
</dbReference>
<proteinExistence type="inferred from homology"/>
<dbReference type="InterPro" id="IPR003961">
    <property type="entry name" value="FN3_dom"/>
</dbReference>
<dbReference type="InterPro" id="IPR039331">
    <property type="entry name" value="PAPs-like"/>
</dbReference>
<dbReference type="PANTHER" id="PTHR22953">
    <property type="entry name" value="ACID PHOSPHATASE RELATED"/>
    <property type="match status" value="1"/>
</dbReference>
<dbReference type="AlphaFoldDB" id="A0AAW2BRL9"/>
<dbReference type="Pfam" id="PF00149">
    <property type="entry name" value="Metallophos"/>
    <property type="match status" value="1"/>
</dbReference>
<comment type="similarity">
    <text evidence="4 11">Belongs to the metallophosphoesterase superfamily. Purple acid phosphatase family.</text>
</comment>
<keyword evidence="7 11" id="KW-0378">Hydrolase</keyword>
<dbReference type="GO" id="GO:0046872">
    <property type="term" value="F:metal ion binding"/>
    <property type="evidence" value="ECO:0007669"/>
    <property type="project" value="UniProtKB-KW"/>
</dbReference>
<feature type="signal peptide" evidence="11">
    <location>
        <begin position="1"/>
        <end position="29"/>
    </location>
</feature>
<evidence type="ECO:0000256" key="10">
    <source>
        <dbReference type="ARBA" id="ARBA00023180"/>
    </source>
</evidence>
<evidence type="ECO:0000256" key="8">
    <source>
        <dbReference type="ARBA" id="ARBA00022833"/>
    </source>
</evidence>
<dbReference type="EC" id="3.1.3.2" evidence="11"/>
<dbReference type="CDD" id="cd00839">
    <property type="entry name" value="MPP_PAPs"/>
    <property type="match status" value="1"/>
</dbReference>
<dbReference type="Gene3D" id="3.60.21.10">
    <property type="match status" value="2"/>
</dbReference>
<protein>
    <recommendedName>
        <fullName evidence="11">Purple acid phosphatase</fullName>
        <ecNumber evidence="11">3.1.3.2</ecNumber>
    </recommendedName>
</protein>
<dbReference type="PANTHER" id="PTHR22953:SF35">
    <property type="entry name" value="FE(3+)-ZN(2+) PURPLE ACID PHOSPHATASE 12"/>
    <property type="match status" value="1"/>
</dbReference>
<evidence type="ECO:0000256" key="6">
    <source>
        <dbReference type="ARBA" id="ARBA00022729"/>
    </source>
</evidence>
<comment type="catalytic activity">
    <reaction evidence="1 11">
        <text>a phosphate monoester + H2O = an alcohol + phosphate</text>
        <dbReference type="Rhea" id="RHEA:15017"/>
        <dbReference type="ChEBI" id="CHEBI:15377"/>
        <dbReference type="ChEBI" id="CHEBI:30879"/>
        <dbReference type="ChEBI" id="CHEBI:43474"/>
        <dbReference type="ChEBI" id="CHEBI:67140"/>
        <dbReference type="EC" id="3.1.3.2"/>
    </reaction>
</comment>
<evidence type="ECO:0000256" key="7">
    <source>
        <dbReference type="ARBA" id="ARBA00022801"/>
    </source>
</evidence>
<dbReference type="EMBL" id="JAZDWU010000010">
    <property type="protein sequence ID" value="KAK9987993.1"/>
    <property type="molecule type" value="Genomic_DNA"/>
</dbReference>
<comment type="cofactor">
    <cofactor evidence="3">
        <name>Fe cation</name>
        <dbReference type="ChEBI" id="CHEBI:24875"/>
    </cofactor>
</comment>
<feature type="chain" id="PRO_5043100204" description="Purple acid phosphatase" evidence="11">
    <location>
        <begin position="30"/>
        <end position="599"/>
    </location>
</feature>
<keyword evidence="5" id="KW-0479">Metal-binding</keyword>
<organism evidence="15 16">
    <name type="scientific">Lithocarpus litseifolius</name>
    <dbReference type="NCBI Taxonomy" id="425828"/>
    <lineage>
        <taxon>Eukaryota</taxon>
        <taxon>Viridiplantae</taxon>
        <taxon>Streptophyta</taxon>
        <taxon>Embryophyta</taxon>
        <taxon>Tracheophyta</taxon>
        <taxon>Spermatophyta</taxon>
        <taxon>Magnoliopsida</taxon>
        <taxon>eudicotyledons</taxon>
        <taxon>Gunneridae</taxon>
        <taxon>Pentapetalae</taxon>
        <taxon>rosids</taxon>
        <taxon>fabids</taxon>
        <taxon>Fagales</taxon>
        <taxon>Fagaceae</taxon>
        <taxon>Lithocarpus</taxon>
    </lineage>
</organism>
<dbReference type="GO" id="GO:0003993">
    <property type="term" value="F:acid phosphatase activity"/>
    <property type="evidence" value="ECO:0007669"/>
    <property type="project" value="UniProtKB-EC"/>
</dbReference>
<comment type="cofactor">
    <cofactor evidence="2">
        <name>Zn(2+)</name>
        <dbReference type="ChEBI" id="CHEBI:29105"/>
    </cofactor>
</comment>
<dbReference type="Pfam" id="PF16656">
    <property type="entry name" value="Pur_ac_phosph_N"/>
    <property type="match status" value="1"/>
</dbReference>
<evidence type="ECO:0000256" key="4">
    <source>
        <dbReference type="ARBA" id="ARBA00008723"/>
    </source>
</evidence>
<keyword evidence="9" id="KW-0408">Iron</keyword>
<evidence type="ECO:0000256" key="1">
    <source>
        <dbReference type="ARBA" id="ARBA00000032"/>
    </source>
</evidence>
<feature type="domain" description="Calcineurin-like phosphoesterase" evidence="12">
    <location>
        <begin position="170"/>
        <end position="368"/>
    </location>
</feature>
<name>A0AAW2BRL9_9ROSI</name>
<feature type="domain" description="Purple acid phosphatase C-terminal" evidence="13">
    <location>
        <begin position="394"/>
        <end position="451"/>
    </location>
</feature>
<evidence type="ECO:0000256" key="9">
    <source>
        <dbReference type="ARBA" id="ARBA00023004"/>
    </source>
</evidence>
<keyword evidence="16" id="KW-1185">Reference proteome</keyword>
<dbReference type="FunFam" id="2.60.40.380:FF:000001">
    <property type="entry name" value="Fe(3+)-Zn(2+) purple acid phosphatase"/>
    <property type="match status" value="1"/>
</dbReference>